<dbReference type="CDD" id="cd02955">
    <property type="entry name" value="SSP411"/>
    <property type="match status" value="1"/>
</dbReference>
<proteinExistence type="predicted"/>
<dbReference type="InterPro" id="IPR012341">
    <property type="entry name" value="6hp_glycosidase-like_sf"/>
</dbReference>
<dbReference type="EMBL" id="CP001661">
    <property type="protein sequence ID" value="ACT17359.1"/>
    <property type="molecule type" value="Genomic_DNA"/>
</dbReference>
<dbReference type="PANTHER" id="PTHR42899:SF1">
    <property type="entry name" value="SPERMATOGENESIS-ASSOCIATED PROTEIN 20"/>
    <property type="match status" value="1"/>
</dbReference>
<dbReference type="Gene3D" id="3.40.30.10">
    <property type="entry name" value="Glutaredoxin"/>
    <property type="match status" value="1"/>
</dbReference>
<feature type="compositionally biased region" description="Basic and acidic residues" evidence="2">
    <location>
        <begin position="726"/>
        <end position="742"/>
    </location>
</feature>
<dbReference type="STRING" id="443144.GM21_1299"/>
<dbReference type="InterPro" id="IPR024705">
    <property type="entry name" value="Ssp411"/>
</dbReference>
<dbReference type="Gene3D" id="1.50.10.10">
    <property type="match status" value="1"/>
</dbReference>
<evidence type="ECO:0000313" key="4">
    <source>
        <dbReference type="EMBL" id="ACT17359.1"/>
    </source>
</evidence>
<dbReference type="InterPro" id="IPR004879">
    <property type="entry name" value="Ssp411-like_TRX"/>
</dbReference>
<keyword evidence="1" id="KW-0175">Coiled coil</keyword>
<reference evidence="4" key="1">
    <citation type="submission" date="2009-07" db="EMBL/GenBank/DDBJ databases">
        <title>Complete sequence of Geobacter sp. M21.</title>
        <authorList>
            <consortium name="US DOE Joint Genome Institute"/>
            <person name="Lucas S."/>
            <person name="Copeland A."/>
            <person name="Lapidus A."/>
            <person name="Glavina del Rio T."/>
            <person name="Dalin E."/>
            <person name="Tice H."/>
            <person name="Bruce D."/>
            <person name="Goodwin L."/>
            <person name="Pitluck S."/>
            <person name="Saunders E."/>
            <person name="Brettin T."/>
            <person name="Detter J.C."/>
            <person name="Han C."/>
            <person name="Larimer F."/>
            <person name="Land M."/>
            <person name="Hauser L."/>
            <person name="Kyrpides N."/>
            <person name="Ovchinnikova G."/>
            <person name="Lovley D."/>
        </authorList>
    </citation>
    <scope>NUCLEOTIDE SEQUENCE [LARGE SCALE GENOMIC DNA]</scope>
    <source>
        <strain evidence="4">M21</strain>
    </source>
</reference>
<dbReference type="KEGG" id="gem:GM21_1299"/>
<dbReference type="PANTHER" id="PTHR42899">
    <property type="entry name" value="SPERMATOGENESIS-ASSOCIATED PROTEIN 20"/>
    <property type="match status" value="1"/>
</dbReference>
<dbReference type="InterPro" id="IPR008928">
    <property type="entry name" value="6-hairpin_glycosidase_sf"/>
</dbReference>
<dbReference type="Gene3D" id="1.50.10.20">
    <property type="match status" value="1"/>
</dbReference>
<name>C6E3U4_GEOSM</name>
<dbReference type="SUPFAM" id="SSF52833">
    <property type="entry name" value="Thioredoxin-like"/>
    <property type="match status" value="1"/>
</dbReference>
<sequence length="750" mass="84666">MENERIHTQLPGSDEVPPPPDELFEQARRRRGESYRPRTRHLTPGGEAKYMNRLFLETSPYLLQHAHNPVNWFPWGEEAFDLARRLNRPVLVSIGYATCHWCHVMEEESFEDEEIARFLNANFIAIKVDREERPDVDTVYMTAVHAMGMQGGWPLNIFATPERKPFYGGTYFPPSDYAGGIGFLSLLRRIRETYQQAPDRVTHAGLQLTEAIRGILAPMGGEPPEKEISLERVIEAYQERFDAKNGGVVGAPKFPSSLPLGLLLRDYLRRGEKNSLFMAQYTLRRMAAGGIYDQAGGGFHRYATDSTWLIPHFEKMLYDNARLAAAYLEGYQATGDRHFAQVAREILRYLQRDMMSPEGAFYSATDADSLTESGHREEGIFFTWTPEELDAALGAERARVVAACYGVTDEGNFEGRSILHREKSMQHLAEELMLPKEELERLLDEAREELYLARQRRPLPLRDEKILASWNGLAISAFARGGLVLNAPALLDTARGAANFMLENMMSQERLCHSYQEGEAKGEGFLDDYAFFIAGLIDLFEATGELPWLKRALEQARQVQEQFEDSETGGFFMTGPHHEELISREKPAYDGVIPSGNSVMIMNLLRLNALTGEQGMPDQAQRALDAFSTQLASAPTALSEMLLALDYLQDVPREIVIVAPQGKREAAGPLLEKLRGVFLPNRALVVFCEGDELEQAGELLPLVREKKADGGRAMAYLCESRSCRRPTSDPEEFHRQLQETRSKGRGRHRV</sequence>
<dbReference type="InterPro" id="IPR036249">
    <property type="entry name" value="Thioredoxin-like_sf"/>
</dbReference>
<dbReference type="GO" id="GO:0005975">
    <property type="term" value="P:carbohydrate metabolic process"/>
    <property type="evidence" value="ECO:0007669"/>
    <property type="project" value="InterPro"/>
</dbReference>
<evidence type="ECO:0000256" key="2">
    <source>
        <dbReference type="SAM" id="MobiDB-lite"/>
    </source>
</evidence>
<dbReference type="Pfam" id="PF03190">
    <property type="entry name" value="Thioredox_DsbH"/>
    <property type="match status" value="1"/>
</dbReference>
<evidence type="ECO:0000256" key="1">
    <source>
        <dbReference type="SAM" id="Coils"/>
    </source>
</evidence>
<dbReference type="SUPFAM" id="SSF48208">
    <property type="entry name" value="Six-hairpin glycosidases"/>
    <property type="match status" value="1"/>
</dbReference>
<feature type="domain" description="Spermatogenesis-associated protein 20-like TRX" evidence="3">
    <location>
        <begin position="52"/>
        <end position="212"/>
    </location>
</feature>
<accession>C6E3U4</accession>
<protein>
    <recommendedName>
        <fullName evidence="3">Spermatogenesis-associated protein 20-like TRX domain-containing protein</fullName>
    </recommendedName>
</protein>
<dbReference type="PIRSF" id="PIRSF006402">
    <property type="entry name" value="UCP006402_thioredoxin"/>
    <property type="match status" value="1"/>
</dbReference>
<feature type="region of interest" description="Disordered" evidence="2">
    <location>
        <begin position="1"/>
        <end position="45"/>
    </location>
</feature>
<dbReference type="AlphaFoldDB" id="C6E3U4"/>
<dbReference type="OrthoDB" id="9762614at2"/>
<dbReference type="HOGENOM" id="CLU_014051_4_1_7"/>
<organism evidence="4">
    <name type="scientific">Geobacter sp. (strain M21)</name>
    <dbReference type="NCBI Taxonomy" id="443144"/>
    <lineage>
        <taxon>Bacteria</taxon>
        <taxon>Pseudomonadati</taxon>
        <taxon>Thermodesulfobacteriota</taxon>
        <taxon>Desulfuromonadia</taxon>
        <taxon>Geobacterales</taxon>
        <taxon>Geobacteraceae</taxon>
        <taxon>Geobacter</taxon>
    </lineage>
</organism>
<feature type="region of interest" description="Disordered" evidence="2">
    <location>
        <begin position="723"/>
        <end position="750"/>
    </location>
</feature>
<dbReference type="eggNOG" id="COG1331">
    <property type="taxonomic scope" value="Bacteria"/>
</dbReference>
<evidence type="ECO:0000259" key="3">
    <source>
        <dbReference type="Pfam" id="PF03190"/>
    </source>
</evidence>
<gene>
    <name evidence="4" type="ordered locus">GM21_1299</name>
</gene>
<feature type="coiled-coil region" evidence="1">
    <location>
        <begin position="429"/>
        <end position="456"/>
    </location>
</feature>